<dbReference type="SMART" id="SM00239">
    <property type="entry name" value="C2"/>
    <property type="match status" value="1"/>
</dbReference>
<dbReference type="InterPro" id="IPR000008">
    <property type="entry name" value="C2_dom"/>
</dbReference>
<dbReference type="SUPFAM" id="SSF49562">
    <property type="entry name" value="C2 domain (Calcium/lipid-binding domain, CaLB)"/>
    <property type="match status" value="1"/>
</dbReference>
<dbReference type="Gene3D" id="2.60.40.150">
    <property type="entry name" value="C2 domain"/>
    <property type="match status" value="1"/>
</dbReference>
<feature type="domain" description="Ras-GAP" evidence="4">
    <location>
        <begin position="291"/>
        <end position="487"/>
    </location>
</feature>
<dbReference type="InterPro" id="IPR035892">
    <property type="entry name" value="C2_domain_sf"/>
</dbReference>
<comment type="caution">
    <text evidence="5">The sequence shown here is derived from an EMBL/GenBank/DDBJ whole genome shotgun (WGS) entry which is preliminary data.</text>
</comment>
<dbReference type="AlphaFoldDB" id="A0AAW2ZC24"/>
<evidence type="ECO:0000256" key="1">
    <source>
        <dbReference type="ARBA" id="ARBA00022468"/>
    </source>
</evidence>
<evidence type="ECO:0000259" key="3">
    <source>
        <dbReference type="PROSITE" id="PS50004"/>
    </source>
</evidence>
<organism evidence="5 6">
    <name type="scientific">Acrasis kona</name>
    <dbReference type="NCBI Taxonomy" id="1008807"/>
    <lineage>
        <taxon>Eukaryota</taxon>
        <taxon>Discoba</taxon>
        <taxon>Heterolobosea</taxon>
        <taxon>Tetramitia</taxon>
        <taxon>Eutetramitia</taxon>
        <taxon>Acrasidae</taxon>
        <taxon>Acrasis</taxon>
    </lineage>
</organism>
<dbReference type="Pfam" id="PF00168">
    <property type="entry name" value="C2"/>
    <property type="match status" value="1"/>
</dbReference>
<dbReference type="PROSITE" id="PS50004">
    <property type="entry name" value="C2"/>
    <property type="match status" value="1"/>
</dbReference>
<proteinExistence type="predicted"/>
<feature type="compositionally biased region" description="Low complexity" evidence="2">
    <location>
        <begin position="39"/>
        <end position="61"/>
    </location>
</feature>
<dbReference type="CDD" id="cd04519">
    <property type="entry name" value="RasGAP"/>
    <property type="match status" value="1"/>
</dbReference>
<dbReference type="Pfam" id="PF00616">
    <property type="entry name" value="RasGAP"/>
    <property type="match status" value="1"/>
</dbReference>
<evidence type="ECO:0000256" key="2">
    <source>
        <dbReference type="SAM" id="MobiDB-lite"/>
    </source>
</evidence>
<protein>
    <submittedName>
        <fullName evidence="5">Ras GTPase-activating protein</fullName>
    </submittedName>
</protein>
<dbReference type="InterPro" id="IPR039360">
    <property type="entry name" value="Ras_GTPase"/>
</dbReference>
<accession>A0AAW2ZC24</accession>
<evidence type="ECO:0000259" key="4">
    <source>
        <dbReference type="PROSITE" id="PS50018"/>
    </source>
</evidence>
<dbReference type="InterPro" id="IPR008936">
    <property type="entry name" value="Rho_GTPase_activation_prot"/>
</dbReference>
<evidence type="ECO:0000313" key="5">
    <source>
        <dbReference type="EMBL" id="KAL0486254.1"/>
    </source>
</evidence>
<name>A0AAW2ZC24_9EUKA</name>
<dbReference type="GO" id="GO:0005096">
    <property type="term" value="F:GTPase activator activity"/>
    <property type="evidence" value="ECO:0007669"/>
    <property type="project" value="UniProtKB-KW"/>
</dbReference>
<dbReference type="SMART" id="SM00323">
    <property type="entry name" value="RasGAP"/>
    <property type="match status" value="1"/>
</dbReference>
<gene>
    <name evidence="5" type="ORF">AKO1_001863</name>
</gene>
<dbReference type="SUPFAM" id="SSF48350">
    <property type="entry name" value="GTPase activation domain, GAP"/>
    <property type="match status" value="1"/>
</dbReference>
<evidence type="ECO:0000313" key="6">
    <source>
        <dbReference type="Proteomes" id="UP001431209"/>
    </source>
</evidence>
<reference evidence="5 6" key="1">
    <citation type="submission" date="2024-03" db="EMBL/GenBank/DDBJ databases">
        <title>The Acrasis kona genome and developmental transcriptomes reveal deep origins of eukaryotic multicellular pathways.</title>
        <authorList>
            <person name="Sheikh S."/>
            <person name="Fu C.-J."/>
            <person name="Brown M.W."/>
            <person name="Baldauf S.L."/>
        </authorList>
    </citation>
    <scope>NUCLEOTIDE SEQUENCE [LARGE SCALE GENOMIC DNA]</scope>
    <source>
        <strain evidence="5 6">ATCC MYA-3509</strain>
    </source>
</reference>
<dbReference type="EMBL" id="JAOPGA020001211">
    <property type="protein sequence ID" value="KAL0486254.1"/>
    <property type="molecule type" value="Genomic_DNA"/>
</dbReference>
<dbReference type="InterPro" id="IPR001936">
    <property type="entry name" value="RasGAP_dom"/>
</dbReference>
<dbReference type="CDD" id="cd00030">
    <property type="entry name" value="C2"/>
    <property type="match status" value="1"/>
</dbReference>
<dbReference type="Proteomes" id="UP001431209">
    <property type="component" value="Unassembled WGS sequence"/>
</dbReference>
<keyword evidence="1" id="KW-0343">GTPase activation</keyword>
<feature type="region of interest" description="Disordered" evidence="2">
    <location>
        <begin position="1"/>
        <end position="66"/>
    </location>
</feature>
<feature type="domain" description="C2" evidence="3">
    <location>
        <begin position="88"/>
        <end position="208"/>
    </location>
</feature>
<dbReference type="PROSITE" id="PS50018">
    <property type="entry name" value="RAS_GTPASE_ACTIV_2"/>
    <property type="match status" value="1"/>
</dbReference>
<keyword evidence="6" id="KW-1185">Reference proteome</keyword>
<dbReference type="PANTHER" id="PTHR10194">
    <property type="entry name" value="RAS GTPASE-ACTIVATING PROTEINS"/>
    <property type="match status" value="1"/>
</dbReference>
<dbReference type="PANTHER" id="PTHR10194:SF60">
    <property type="entry name" value="RAS GTPASE-ACTIVATING PROTEIN RASKOL"/>
    <property type="match status" value="1"/>
</dbReference>
<sequence>MKSWIQTNMGVDVEKVLKQKKKAKKLQEEESADKKKRSSSSLLSHSTSSDRLSSLPSMLSDDSLKSKIERKTSRIVNNIGLSPRTDSIPSPRSHSVHVPHEHKDINVINIEVVSCHDLLAKDAGGTSDPYVTIKLRDEDEERSTAVIKKNCNPVYHNERFSFSVNDATREQFTISVFDNNNISKDTFIGVVNLPLVDFLDEKLHDLTLDLHDPKNKDVNPGRVKIKVQFTSSESGTIKYLSTITSLDYYTPFSRFLVDLSPEMFIALFDNQKLVNLEDKIWRAAMWMTRLAQSKTKSSMSALVQDLDLSYEICKHAIRIQVKSCERTQQLLRSNSAATKLVSQYMNIYGLEYLKKVLGPLTLEICNKDENLEADPSRVGKDQSANSNLSKILDYAQKYVNTMISMVDEIPYPIRKLCCHLVEQIRQKDFLDQTNDVAVTGVSGLFFLRFICPALTSPQFYKIVPNAPQRNALRSLILIGKILQQTVNNVPFSKEQYMLPANQFIEANLSKLNVFLLDVCKLDQCSKIKYDVSQKEADDRLLWSLHTLHQFFYENDSVWRGVMDESVKTLDTSFASFPVESVYELHNSIISLHAVMLKLGVPPQVGLQHRTRVNSSFSKTK</sequence>
<dbReference type="Gene3D" id="1.10.506.10">
    <property type="entry name" value="GTPase Activation - p120gap, domain 1"/>
    <property type="match status" value="1"/>
</dbReference>